<keyword evidence="3" id="KW-1185">Reference proteome</keyword>
<evidence type="ECO:0000256" key="1">
    <source>
        <dbReference type="SAM" id="Phobius"/>
    </source>
</evidence>
<protein>
    <submittedName>
        <fullName evidence="2">Uncharacterized protein</fullName>
    </submittedName>
</protein>
<dbReference type="Proteomes" id="UP000658382">
    <property type="component" value="Unassembled WGS sequence"/>
</dbReference>
<name>A0A917US53_9BACI</name>
<comment type="caution">
    <text evidence="2">The sequence shown here is derived from an EMBL/GenBank/DDBJ whole genome shotgun (WGS) entry which is preliminary data.</text>
</comment>
<gene>
    <name evidence="2" type="ORF">GCM10007063_00420</name>
</gene>
<proteinExistence type="predicted"/>
<keyword evidence="1" id="KW-1133">Transmembrane helix</keyword>
<reference evidence="2" key="2">
    <citation type="submission" date="2020-09" db="EMBL/GenBank/DDBJ databases">
        <authorList>
            <person name="Sun Q."/>
            <person name="Ohkuma M."/>
        </authorList>
    </citation>
    <scope>NUCLEOTIDE SEQUENCE</scope>
    <source>
        <strain evidence="2">JCM 12580</strain>
    </source>
</reference>
<dbReference type="EMBL" id="BMNQ01000001">
    <property type="protein sequence ID" value="GGJ81918.1"/>
    <property type="molecule type" value="Genomic_DNA"/>
</dbReference>
<evidence type="ECO:0000313" key="3">
    <source>
        <dbReference type="Proteomes" id="UP000658382"/>
    </source>
</evidence>
<organism evidence="2 3">
    <name type="scientific">Lentibacillus kapialis</name>
    <dbReference type="NCBI Taxonomy" id="340214"/>
    <lineage>
        <taxon>Bacteria</taxon>
        <taxon>Bacillati</taxon>
        <taxon>Bacillota</taxon>
        <taxon>Bacilli</taxon>
        <taxon>Bacillales</taxon>
        <taxon>Bacillaceae</taxon>
        <taxon>Lentibacillus</taxon>
    </lineage>
</organism>
<evidence type="ECO:0000313" key="2">
    <source>
        <dbReference type="EMBL" id="GGJ81918.1"/>
    </source>
</evidence>
<dbReference type="AlphaFoldDB" id="A0A917US53"/>
<reference evidence="2" key="1">
    <citation type="journal article" date="2014" name="Int. J. Syst. Evol. Microbiol.">
        <title>Complete genome sequence of Corynebacterium casei LMG S-19264T (=DSM 44701T), isolated from a smear-ripened cheese.</title>
        <authorList>
            <consortium name="US DOE Joint Genome Institute (JGI-PGF)"/>
            <person name="Walter F."/>
            <person name="Albersmeier A."/>
            <person name="Kalinowski J."/>
            <person name="Ruckert C."/>
        </authorList>
    </citation>
    <scope>NUCLEOTIDE SEQUENCE</scope>
    <source>
        <strain evidence="2">JCM 12580</strain>
    </source>
</reference>
<keyword evidence="1" id="KW-0472">Membrane</keyword>
<sequence length="125" mass="14393">MVIELLYELLADTSPFYFYFGIFLTLMGTIKITRFGLHKFVGHAYMYTKNSHSIQILSVPIRESIGAATDILVWIAQKAKRIDAPDDDNDHRASFFLSKLMKKQGGIRWIEHLYSHSRRNIALSA</sequence>
<accession>A0A917US53</accession>
<keyword evidence="1" id="KW-0812">Transmembrane</keyword>
<feature type="transmembrane region" description="Helical" evidence="1">
    <location>
        <begin position="16"/>
        <end position="37"/>
    </location>
</feature>